<dbReference type="PANTHER" id="PTHR12049:SF7">
    <property type="entry name" value="PROTEIN ARGININE METHYLTRANSFERASE NDUFAF7, MITOCHONDRIAL"/>
    <property type="match status" value="1"/>
</dbReference>
<evidence type="ECO:0000313" key="4">
    <source>
        <dbReference type="Proteomes" id="UP000248021"/>
    </source>
</evidence>
<keyword evidence="4" id="KW-1185">Reference proteome</keyword>
<dbReference type="SUPFAM" id="SSF53335">
    <property type="entry name" value="S-adenosyl-L-methionine-dependent methyltransferases"/>
    <property type="match status" value="1"/>
</dbReference>
<dbReference type="Pfam" id="PF02636">
    <property type="entry name" value="Methyltransf_28"/>
    <property type="match status" value="1"/>
</dbReference>
<dbReference type="InterPro" id="IPR003788">
    <property type="entry name" value="NDUFAF7"/>
</dbReference>
<dbReference type="AlphaFoldDB" id="A0A2V3U1P1"/>
<evidence type="ECO:0000256" key="1">
    <source>
        <dbReference type="ARBA" id="ARBA00022603"/>
    </source>
</evidence>
<reference evidence="3 4" key="1">
    <citation type="submission" date="2018-05" db="EMBL/GenBank/DDBJ databases">
        <title>Genomic Encyclopedia of Type Strains, Phase IV (KMG-IV): sequencing the most valuable type-strain genomes for metagenomic binning, comparative biology and taxonomic classification.</title>
        <authorList>
            <person name="Goeker M."/>
        </authorList>
    </citation>
    <scope>NUCLEOTIDE SEQUENCE [LARGE SCALE GENOMIC DNA]</scope>
    <source>
        <strain evidence="3 4">DSM 6462</strain>
    </source>
</reference>
<comment type="caution">
    <text evidence="3">The sequence shown here is derived from an EMBL/GenBank/DDBJ whole genome shotgun (WGS) entry which is preliminary data.</text>
</comment>
<accession>A0A2V3U1P1</accession>
<dbReference type="Proteomes" id="UP000248021">
    <property type="component" value="Unassembled WGS sequence"/>
</dbReference>
<dbReference type="InterPro" id="IPR029063">
    <property type="entry name" value="SAM-dependent_MTases_sf"/>
</dbReference>
<dbReference type="PANTHER" id="PTHR12049">
    <property type="entry name" value="PROTEIN ARGININE METHYLTRANSFERASE NDUFAF7, MITOCHONDRIAL"/>
    <property type="match status" value="1"/>
</dbReference>
<dbReference type="RefSeq" id="WP_245450026.1">
    <property type="nucleotide sequence ID" value="NZ_JAHBRY010000001.1"/>
</dbReference>
<gene>
    <name evidence="3" type="ORF">C7450_109120</name>
</gene>
<organism evidence="3 4">
    <name type="scientific">Chelatococcus asaccharovorans</name>
    <dbReference type="NCBI Taxonomy" id="28210"/>
    <lineage>
        <taxon>Bacteria</taxon>
        <taxon>Pseudomonadati</taxon>
        <taxon>Pseudomonadota</taxon>
        <taxon>Alphaproteobacteria</taxon>
        <taxon>Hyphomicrobiales</taxon>
        <taxon>Chelatococcaceae</taxon>
        <taxon>Chelatococcus</taxon>
    </lineage>
</organism>
<dbReference type="EMBL" id="QJJK01000009">
    <property type="protein sequence ID" value="PXW55712.1"/>
    <property type="molecule type" value="Genomic_DNA"/>
</dbReference>
<keyword evidence="2 3" id="KW-0808">Transferase</keyword>
<sequence>MSDTMPEPDTPLGRELKQLIALHGPISVEAFMAVCLGHPRHGYYMTRDPLGASGDFVTAPEISQMFGELLGLWAAETWRLMGAPATVNLVELGPGRGTLMADTVRVARVVPGFREALAIHLVETSPVLRARQEATLADAGDVVWHASVDTLPDGPAIILANEFFDALPVRQFLRTEQGWHERLVGLNDAGELTFGIAAAPSPEITTEGPVGALLEVPRAGLAVTGEIAARLVAQGGALLAIDYGHMRSGFGDTLQAVRAHRFVDVLATPGEADLTTHVDFALIGKVGRLAGAAQHGPTTQGEFLTGLGIRERAAVLKRKLVRREAEAIDQALARLVEGGGGVGARIEAANENGTDQPEGMGQLFKVIALADPALPLLPGFSARIEPVV</sequence>
<protein>
    <submittedName>
        <fullName evidence="3">SAM-dependent MidA family methyltransferase</fullName>
    </submittedName>
</protein>
<dbReference type="GO" id="GO:0032259">
    <property type="term" value="P:methylation"/>
    <property type="evidence" value="ECO:0007669"/>
    <property type="project" value="UniProtKB-KW"/>
</dbReference>
<evidence type="ECO:0000313" key="3">
    <source>
        <dbReference type="EMBL" id="PXW55712.1"/>
    </source>
</evidence>
<evidence type="ECO:0000256" key="2">
    <source>
        <dbReference type="ARBA" id="ARBA00022679"/>
    </source>
</evidence>
<dbReference type="GO" id="GO:0035243">
    <property type="term" value="F:protein-arginine omega-N symmetric methyltransferase activity"/>
    <property type="evidence" value="ECO:0007669"/>
    <property type="project" value="TreeGrafter"/>
</dbReference>
<name>A0A2V3U1P1_9HYPH</name>
<dbReference type="Gene3D" id="3.40.50.12710">
    <property type="match status" value="1"/>
</dbReference>
<dbReference type="InterPro" id="IPR038375">
    <property type="entry name" value="NDUFAF7_sf"/>
</dbReference>
<proteinExistence type="predicted"/>
<keyword evidence="1 3" id="KW-0489">Methyltransferase</keyword>